<reference evidence="1 2" key="1">
    <citation type="submission" date="2021-07" db="EMBL/GenBank/DDBJ databases">
        <authorList>
            <consortium name="Genoscope - CEA"/>
            <person name="William W."/>
        </authorList>
    </citation>
    <scope>NUCLEOTIDE SEQUENCE [LARGE SCALE GENOMIC DNA]</scope>
</reference>
<dbReference type="Proteomes" id="UP000694005">
    <property type="component" value="Chromosome A07"/>
</dbReference>
<accession>A0A8D9M804</accession>
<organism evidence="1 2">
    <name type="scientific">Brassica campestris</name>
    <name type="common">Field mustard</name>
    <dbReference type="NCBI Taxonomy" id="3711"/>
    <lineage>
        <taxon>Eukaryota</taxon>
        <taxon>Viridiplantae</taxon>
        <taxon>Streptophyta</taxon>
        <taxon>Embryophyta</taxon>
        <taxon>Tracheophyta</taxon>
        <taxon>Spermatophyta</taxon>
        <taxon>Magnoliopsida</taxon>
        <taxon>eudicotyledons</taxon>
        <taxon>Gunneridae</taxon>
        <taxon>Pentapetalae</taxon>
        <taxon>rosids</taxon>
        <taxon>malvids</taxon>
        <taxon>Brassicales</taxon>
        <taxon>Brassicaceae</taxon>
        <taxon>Brassiceae</taxon>
        <taxon>Brassica</taxon>
    </lineage>
</organism>
<evidence type="ECO:0000313" key="1">
    <source>
        <dbReference type="EMBL" id="CAG7901781.1"/>
    </source>
</evidence>
<feature type="non-terminal residue" evidence="1">
    <location>
        <position position="89"/>
    </location>
</feature>
<proteinExistence type="predicted"/>
<protein>
    <submittedName>
        <fullName evidence="1">Uncharacterized protein</fullName>
    </submittedName>
</protein>
<dbReference type="EMBL" id="LS974623">
    <property type="protein sequence ID" value="CAG7901781.1"/>
    <property type="molecule type" value="Genomic_DNA"/>
</dbReference>
<gene>
    <name evidence="1" type="ORF">BRAPAZ1V2_A07P14250.2</name>
</gene>
<evidence type="ECO:0000313" key="2">
    <source>
        <dbReference type="Proteomes" id="UP000694005"/>
    </source>
</evidence>
<sequence>LFTDLRRNREGKEVVLQSGVCGFVSLSLSPLKKLDGRGLGVNNGGLSLDGRGLSVNNGGLDFVNGSLARWRRLNKLTCGVLGWWSPPQR</sequence>
<dbReference type="AlphaFoldDB" id="A0A8D9M804"/>
<name>A0A8D9M804_BRACM</name>